<name>A0ABX1J199_9PSEU</name>
<accession>A0ABX1J199</accession>
<evidence type="ECO:0000256" key="1">
    <source>
        <dbReference type="ARBA" id="ARBA00005721"/>
    </source>
</evidence>
<evidence type="ECO:0000313" key="2">
    <source>
        <dbReference type="EMBL" id="NKQ52135.1"/>
    </source>
</evidence>
<keyword evidence="3" id="KW-1185">Reference proteome</keyword>
<dbReference type="PANTHER" id="PTHR34297">
    <property type="entry name" value="HYPOTHETICAL CYTOSOLIC PROTEIN-RELATED"/>
    <property type="match status" value="1"/>
</dbReference>
<comment type="similarity">
    <text evidence="1">Belongs to the asp23 family.</text>
</comment>
<sequence>MTVTEEIETRGTTTVADRAVQRIATRLVTEMEGVGGSSRRMLGLTVGGSEPKIDARVRGEQVTLDVELSVAYPASVPKTTEAAREQLTREVAELTGLIVDRVDITVTSLRGADSGERRVR</sequence>
<dbReference type="RefSeq" id="WP_168511725.1">
    <property type="nucleotide sequence ID" value="NZ_JAAXLS010000002.1"/>
</dbReference>
<protein>
    <submittedName>
        <fullName evidence="2">Asp23/Gls24 family envelope stress response protein</fullName>
    </submittedName>
</protein>
<organism evidence="2 3">
    <name type="scientific">Amycolatopsis acididurans</name>
    <dbReference type="NCBI Taxonomy" id="2724524"/>
    <lineage>
        <taxon>Bacteria</taxon>
        <taxon>Bacillati</taxon>
        <taxon>Actinomycetota</taxon>
        <taxon>Actinomycetes</taxon>
        <taxon>Pseudonocardiales</taxon>
        <taxon>Pseudonocardiaceae</taxon>
        <taxon>Amycolatopsis</taxon>
    </lineage>
</organism>
<comment type="caution">
    <text evidence="2">The sequence shown here is derived from an EMBL/GenBank/DDBJ whole genome shotgun (WGS) entry which is preliminary data.</text>
</comment>
<gene>
    <name evidence="2" type="ORF">HFP15_04485</name>
</gene>
<reference evidence="2 3" key="1">
    <citation type="submission" date="2020-04" db="EMBL/GenBank/DDBJ databases">
        <title>Novel species.</title>
        <authorList>
            <person name="Teo W.F.A."/>
            <person name="Lipun K."/>
            <person name="Srisuk N."/>
            <person name="Duangmal K."/>
        </authorList>
    </citation>
    <scope>NUCLEOTIDE SEQUENCE [LARGE SCALE GENOMIC DNA]</scope>
    <source>
        <strain evidence="2 3">K13G38</strain>
    </source>
</reference>
<dbReference type="EMBL" id="JAAXLS010000002">
    <property type="protein sequence ID" value="NKQ52135.1"/>
    <property type="molecule type" value="Genomic_DNA"/>
</dbReference>
<evidence type="ECO:0000313" key="3">
    <source>
        <dbReference type="Proteomes" id="UP000715441"/>
    </source>
</evidence>
<dbReference type="InterPro" id="IPR005531">
    <property type="entry name" value="Asp23"/>
</dbReference>
<dbReference type="Proteomes" id="UP000715441">
    <property type="component" value="Unassembled WGS sequence"/>
</dbReference>
<dbReference type="Pfam" id="PF03780">
    <property type="entry name" value="Asp23"/>
    <property type="match status" value="1"/>
</dbReference>
<proteinExistence type="inferred from homology"/>